<dbReference type="PANTHER" id="PTHR30570">
    <property type="entry name" value="PERIPLASMIC PHOSPHATE BINDING COMPONENT OF PHOSPHATE ABC TRANSPORTER"/>
    <property type="match status" value="1"/>
</dbReference>
<evidence type="ECO:0000313" key="6">
    <source>
        <dbReference type="Proteomes" id="UP000236023"/>
    </source>
</evidence>
<dbReference type="EMBL" id="POUT01000010">
    <property type="protein sequence ID" value="PNG07154.1"/>
    <property type="molecule type" value="Genomic_DNA"/>
</dbReference>
<dbReference type="CDD" id="cd07185">
    <property type="entry name" value="OmpA_C-like"/>
    <property type="match status" value="1"/>
</dbReference>
<dbReference type="RefSeq" id="WP_102895237.1">
    <property type="nucleotide sequence ID" value="NZ_JAMOHU010000028.1"/>
</dbReference>
<dbReference type="Gene3D" id="3.40.190.10">
    <property type="entry name" value="Periplasmic binding protein-like II"/>
    <property type="match status" value="2"/>
</dbReference>
<feature type="signal peptide" evidence="3">
    <location>
        <begin position="1"/>
        <end position="33"/>
    </location>
</feature>
<dbReference type="CDD" id="cd13566">
    <property type="entry name" value="PBP2_phosphate"/>
    <property type="match status" value="1"/>
</dbReference>
<protein>
    <recommendedName>
        <fullName evidence="4">OmpA-like domain-containing protein</fullName>
    </recommendedName>
</protein>
<evidence type="ECO:0000256" key="1">
    <source>
        <dbReference type="ARBA" id="ARBA00022729"/>
    </source>
</evidence>
<proteinExistence type="predicted"/>
<dbReference type="Gene3D" id="3.30.1330.60">
    <property type="entry name" value="OmpA-like domain"/>
    <property type="match status" value="1"/>
</dbReference>
<name>A0A2N8SXD8_STUST</name>
<dbReference type="InterPro" id="IPR024370">
    <property type="entry name" value="PBP_domain"/>
</dbReference>
<dbReference type="Proteomes" id="UP000236023">
    <property type="component" value="Unassembled WGS sequence"/>
</dbReference>
<sequence>MSPRITVERFRARVLRLLLLGLAGCSIPAQVLAALPLPADDTPVLRIHGSNTVGAKLAPMLIAGLFEAQGLQEVRTQPTEVENEQRISARTPEGRPVYATVAAHGTGTGFAGLKDGYGDLAAASRPIKAAERAELVALGDMRSAQAEQVIAIDGLAIVVHPDNPVQSLTTGQLAELFAGEIRNWRELGGPDLAVQLHARDNRSGTWDTFNELVLARQGKTLSDSARRYESNDALSRAVTLNRGAIGFTGLASLGKAKALAIADGKSQPMLPLNALVATEDYPLSRRLFLYARPSGQTPWTQAYIEFIHSSTGQQIVEQSGYVAQHVDVVRQAPQADMPAFYQRLASEAQRLTVNFRFEEGTAQLDNKAQRDLDRVADYLRAHGKLVGSAALIGFGDTKSDPTRAALLSKLRAMTVRRELSKRGAFFREINGMGSELPVASNDQGSGRVKNRRVEIWVY</sequence>
<keyword evidence="1 3" id="KW-0732">Signal</keyword>
<evidence type="ECO:0000256" key="3">
    <source>
        <dbReference type="SAM" id="SignalP"/>
    </source>
</evidence>
<comment type="caution">
    <text evidence="5">The sequence shown here is derived from an EMBL/GenBank/DDBJ whole genome shotgun (WGS) entry which is preliminary data.</text>
</comment>
<evidence type="ECO:0000256" key="2">
    <source>
        <dbReference type="PROSITE-ProRule" id="PRU00473"/>
    </source>
</evidence>
<dbReference type="PANTHER" id="PTHR30570:SF1">
    <property type="entry name" value="PHOSPHATE-BINDING PROTEIN PSTS"/>
    <property type="match status" value="1"/>
</dbReference>
<dbReference type="InterPro" id="IPR006665">
    <property type="entry name" value="OmpA-like"/>
</dbReference>
<keyword evidence="2" id="KW-0472">Membrane</keyword>
<dbReference type="SUPFAM" id="SSF53850">
    <property type="entry name" value="Periplasmic binding protein-like II"/>
    <property type="match status" value="1"/>
</dbReference>
<dbReference type="SUPFAM" id="SSF103088">
    <property type="entry name" value="OmpA-like"/>
    <property type="match status" value="1"/>
</dbReference>
<dbReference type="InterPro" id="IPR050811">
    <property type="entry name" value="Phosphate_ABC_transporter"/>
</dbReference>
<gene>
    <name evidence="5" type="ORF">CXK94_17105</name>
</gene>
<feature type="chain" id="PRO_5014977237" description="OmpA-like domain-containing protein" evidence="3">
    <location>
        <begin position="34"/>
        <end position="458"/>
    </location>
</feature>
<accession>A0A2N8SXD8</accession>
<dbReference type="PROSITE" id="PS51123">
    <property type="entry name" value="OMPA_2"/>
    <property type="match status" value="1"/>
</dbReference>
<reference evidence="5 6" key="1">
    <citation type="submission" date="2018-01" db="EMBL/GenBank/DDBJ databases">
        <title>Denitrification phenotypes of diverse strains of Pseudomonas stutzeri.</title>
        <authorList>
            <person name="Milligan D.A."/>
            <person name="Bergaust L."/>
            <person name="Bakken L.R."/>
            <person name="Frostegard A."/>
        </authorList>
    </citation>
    <scope>NUCLEOTIDE SEQUENCE [LARGE SCALE GENOMIC DNA]</scope>
    <source>
        <strain evidence="5 6">24a75</strain>
    </source>
</reference>
<dbReference type="AlphaFoldDB" id="A0A2N8SXD8"/>
<feature type="domain" description="OmpA-like" evidence="4">
    <location>
        <begin position="344"/>
        <end position="458"/>
    </location>
</feature>
<organism evidence="5 6">
    <name type="scientific">Stutzerimonas stutzeri</name>
    <name type="common">Pseudomonas stutzeri</name>
    <dbReference type="NCBI Taxonomy" id="316"/>
    <lineage>
        <taxon>Bacteria</taxon>
        <taxon>Pseudomonadati</taxon>
        <taxon>Pseudomonadota</taxon>
        <taxon>Gammaproteobacteria</taxon>
        <taxon>Pseudomonadales</taxon>
        <taxon>Pseudomonadaceae</taxon>
        <taxon>Stutzerimonas</taxon>
    </lineage>
</organism>
<dbReference type="Pfam" id="PF00691">
    <property type="entry name" value="OmpA"/>
    <property type="match status" value="1"/>
</dbReference>
<evidence type="ECO:0000259" key="4">
    <source>
        <dbReference type="PROSITE" id="PS51123"/>
    </source>
</evidence>
<evidence type="ECO:0000313" key="5">
    <source>
        <dbReference type="EMBL" id="PNG07154.1"/>
    </source>
</evidence>
<dbReference type="InterPro" id="IPR036737">
    <property type="entry name" value="OmpA-like_sf"/>
</dbReference>
<dbReference type="Pfam" id="PF12849">
    <property type="entry name" value="PBP_like_2"/>
    <property type="match status" value="1"/>
</dbReference>
<dbReference type="GO" id="GO:0016020">
    <property type="term" value="C:membrane"/>
    <property type="evidence" value="ECO:0007669"/>
    <property type="project" value="UniProtKB-UniRule"/>
</dbReference>